<dbReference type="RefSeq" id="WP_007207705.1">
    <property type="nucleotide sequence ID" value="NZ_GL622241.1"/>
</dbReference>
<evidence type="ECO:0000313" key="3">
    <source>
        <dbReference type="Proteomes" id="UP000010296"/>
    </source>
</evidence>
<dbReference type="eggNOG" id="COG0584">
    <property type="taxonomic scope" value="Bacteria"/>
</dbReference>
<dbReference type="AlphaFoldDB" id="E6LE94"/>
<dbReference type="PANTHER" id="PTHR46211:SF1">
    <property type="entry name" value="GLYCEROPHOSPHODIESTER PHOSPHODIESTERASE, CYTOPLASMIC"/>
    <property type="match status" value="1"/>
</dbReference>
<dbReference type="GO" id="GO:0008889">
    <property type="term" value="F:glycerophosphodiester phosphodiesterase activity"/>
    <property type="evidence" value="ECO:0007669"/>
    <property type="project" value="UniProtKB-EC"/>
</dbReference>
<dbReference type="GO" id="GO:0006629">
    <property type="term" value="P:lipid metabolic process"/>
    <property type="evidence" value="ECO:0007669"/>
    <property type="project" value="InterPro"/>
</dbReference>
<reference evidence="2 3" key="1">
    <citation type="submission" date="2010-12" db="EMBL/GenBank/DDBJ databases">
        <authorList>
            <person name="Muzny D."/>
            <person name="Qin X."/>
            <person name="Deng J."/>
            <person name="Jiang H."/>
            <person name="Liu Y."/>
            <person name="Qu J."/>
            <person name="Song X.-Z."/>
            <person name="Zhang L."/>
            <person name="Thornton R."/>
            <person name="Coyle M."/>
            <person name="Francisco L."/>
            <person name="Jackson L."/>
            <person name="Javaid M."/>
            <person name="Korchina V."/>
            <person name="Kovar C."/>
            <person name="Mata R."/>
            <person name="Mathew T."/>
            <person name="Ngo R."/>
            <person name="Nguyen L."/>
            <person name="Nguyen N."/>
            <person name="Okwuonu G."/>
            <person name="Ongeri F."/>
            <person name="Pham C."/>
            <person name="Simmons D."/>
            <person name="Wilczek-Boney K."/>
            <person name="Hale W."/>
            <person name="Jakkamsetti A."/>
            <person name="Pham P."/>
            <person name="Ruth R."/>
            <person name="San Lucas F."/>
            <person name="Warren J."/>
            <person name="Zhang J."/>
            <person name="Zhao Z."/>
            <person name="Zhou C."/>
            <person name="Zhu D."/>
            <person name="Lee S."/>
            <person name="Bess C."/>
            <person name="Blankenburg K."/>
            <person name="Forbes L."/>
            <person name="Fu Q."/>
            <person name="Gubbala S."/>
            <person name="Hirani K."/>
            <person name="Jayaseelan J.C."/>
            <person name="Lara F."/>
            <person name="Munidasa M."/>
            <person name="Palculict T."/>
            <person name="Patil S."/>
            <person name="Pu L.-L."/>
            <person name="Saada N."/>
            <person name="Tang L."/>
            <person name="Weissenberger G."/>
            <person name="Zhu Y."/>
            <person name="Hemphill L."/>
            <person name="Shang Y."/>
            <person name="Youmans B."/>
            <person name="Ayvaz T."/>
            <person name="Ross M."/>
            <person name="Santibanez J."/>
            <person name="Aqrawi P."/>
            <person name="Gross S."/>
            <person name="Joshi V."/>
            <person name="Fowler G."/>
            <person name="Nazareth L."/>
            <person name="Reid J."/>
            <person name="Worley K."/>
            <person name="Petrosino J."/>
            <person name="Highlander S."/>
            <person name="Gibbs R."/>
        </authorList>
    </citation>
    <scope>NUCLEOTIDE SEQUENCE [LARGE SCALE GENOMIC DNA]</scope>
    <source>
        <strain evidence="3">DSM 15952 / CCUG 50447 / LMG 22039 / TP 1.5</strain>
    </source>
</reference>
<dbReference type="EMBL" id="AEPV01000026">
    <property type="protein sequence ID" value="EFU74383.1"/>
    <property type="molecule type" value="Genomic_DNA"/>
</dbReference>
<dbReference type="OrthoDB" id="384721at2"/>
<dbReference type="InterPro" id="IPR030395">
    <property type="entry name" value="GP_PDE_dom"/>
</dbReference>
<name>E6LE94_ENTI1</name>
<dbReference type="InterPro" id="IPR017946">
    <property type="entry name" value="PLC-like_Pdiesterase_TIM-brl"/>
</dbReference>
<dbReference type="Proteomes" id="UP000010296">
    <property type="component" value="Unassembled WGS sequence"/>
</dbReference>
<dbReference type="SUPFAM" id="SSF51695">
    <property type="entry name" value="PLC-like phosphodiesterases"/>
    <property type="match status" value="1"/>
</dbReference>
<sequence>MTKIFAHRGSKGTHPENTLAAFAESVRIDVDGIELDVQVTKDGQVVVLHDETINRTTNGKGRVIDQTLRELKAVDAGGWFSLHYEHEPIPTLAEVLDLLAELKYQEILTIELKTDQIDYPQIEEKVVQLTHAKNWPFTVTYSSFNLLTLQRLHEIDPVTPKAWVTIGSVVTVAFANYFTVINRIDANFAWFIQSELELADLDKDVCPFTVNSEPEMWMCFERHVYGFHTDYPEQALALRKRYEREQLSIASV</sequence>
<dbReference type="Pfam" id="PF03009">
    <property type="entry name" value="GDPD"/>
    <property type="match status" value="1"/>
</dbReference>
<dbReference type="HOGENOM" id="CLU_030006_3_5_9"/>
<protein>
    <submittedName>
        <fullName evidence="2">Glycerophosphodiester phosphodiesterase family protein</fullName>
        <ecNumber evidence="2">3.1.4.46</ecNumber>
    </submittedName>
</protein>
<dbReference type="PROSITE" id="PS51704">
    <property type="entry name" value="GP_PDE"/>
    <property type="match status" value="1"/>
</dbReference>
<comment type="caution">
    <text evidence="2">The sequence shown here is derived from an EMBL/GenBank/DDBJ whole genome shotgun (WGS) entry which is preliminary data.</text>
</comment>
<accession>E6LE94</accession>
<gene>
    <name evidence="2" type="primary">glpQ2</name>
    <name evidence="2" type="ORF">HMPREF9088_0684</name>
</gene>
<keyword evidence="2" id="KW-0378">Hydrolase</keyword>
<organism evidence="2 3">
    <name type="scientific">Enterococcus italicus (strain DSM 15952 / CCUG 50447 / LMG 22039 / TP 1.5)</name>
    <dbReference type="NCBI Taxonomy" id="888064"/>
    <lineage>
        <taxon>Bacteria</taxon>
        <taxon>Bacillati</taxon>
        <taxon>Bacillota</taxon>
        <taxon>Bacilli</taxon>
        <taxon>Lactobacillales</taxon>
        <taxon>Enterococcaceae</taxon>
        <taxon>Enterococcus</taxon>
    </lineage>
</organism>
<dbReference type="PANTHER" id="PTHR46211">
    <property type="entry name" value="GLYCEROPHOSPHORYL DIESTER PHOSPHODIESTERASE"/>
    <property type="match status" value="1"/>
</dbReference>
<dbReference type="PATRIC" id="fig|888064.11.peg.1265"/>
<dbReference type="Gene3D" id="3.20.20.190">
    <property type="entry name" value="Phosphatidylinositol (PI) phosphodiesterase"/>
    <property type="match status" value="1"/>
</dbReference>
<feature type="domain" description="GP-PDE" evidence="1">
    <location>
        <begin position="2"/>
        <end position="239"/>
    </location>
</feature>
<dbReference type="EC" id="3.1.4.46" evidence="2"/>
<evidence type="ECO:0000313" key="2">
    <source>
        <dbReference type="EMBL" id="EFU74383.1"/>
    </source>
</evidence>
<keyword evidence="3" id="KW-1185">Reference proteome</keyword>
<evidence type="ECO:0000259" key="1">
    <source>
        <dbReference type="PROSITE" id="PS51704"/>
    </source>
</evidence>
<dbReference type="STRING" id="888064.HMPREF9088_0684"/>
<proteinExistence type="predicted"/>